<reference evidence="2 3" key="1">
    <citation type="submission" date="2020-04" db="EMBL/GenBank/DDBJ databases">
        <authorList>
            <person name="Depoorter E."/>
        </authorList>
    </citation>
    <scope>NUCLEOTIDE SEQUENCE [LARGE SCALE GENOMIC DNA]</scope>
    <source>
        <strain evidence="2 3">BCC0217</strain>
    </source>
</reference>
<accession>A0A6J5JJV6</accession>
<sequence>MTVYVDDMYLYPLGEYKLPSGRVMKMSHMVADTREELLAMAKAIGVQKRHIQKIGTHGEHFDICKSYRDKAVKLGAVEITLRQCSAMCVRRRETGALGEPDDAEAWVSERAAARRAEHADT</sequence>
<organism evidence="2 3">
    <name type="scientific">Burkholderia aenigmatica</name>
    <dbReference type="NCBI Taxonomy" id="2015348"/>
    <lineage>
        <taxon>Bacteria</taxon>
        <taxon>Pseudomonadati</taxon>
        <taxon>Pseudomonadota</taxon>
        <taxon>Betaproteobacteria</taxon>
        <taxon>Burkholderiales</taxon>
        <taxon>Burkholderiaceae</taxon>
        <taxon>Burkholderia</taxon>
        <taxon>Burkholderia cepacia complex</taxon>
    </lineage>
</organism>
<dbReference type="Proteomes" id="UP000494301">
    <property type="component" value="Unassembled WGS sequence"/>
</dbReference>
<evidence type="ECO:0000259" key="1">
    <source>
        <dbReference type="Pfam" id="PF13223"/>
    </source>
</evidence>
<evidence type="ECO:0000313" key="3">
    <source>
        <dbReference type="Proteomes" id="UP000494301"/>
    </source>
</evidence>
<dbReference type="InterPro" id="IPR025109">
    <property type="entry name" value="DUF4031"/>
</dbReference>
<dbReference type="Pfam" id="PF13223">
    <property type="entry name" value="DUF4031"/>
    <property type="match status" value="1"/>
</dbReference>
<gene>
    <name evidence="2" type="ORF">BLA3211_06907</name>
</gene>
<name>A0A6J5JJV6_9BURK</name>
<protein>
    <recommendedName>
        <fullName evidence="1">DUF4031 domain-containing protein</fullName>
    </recommendedName>
</protein>
<dbReference type="RefSeq" id="WP_175223114.1">
    <property type="nucleotide sequence ID" value="NZ_CABWIL020000032.1"/>
</dbReference>
<feature type="domain" description="DUF4031" evidence="1">
    <location>
        <begin position="19"/>
        <end position="88"/>
    </location>
</feature>
<dbReference type="EMBL" id="CABWIL020000032">
    <property type="protein sequence ID" value="CAB3972316.1"/>
    <property type="molecule type" value="Genomic_DNA"/>
</dbReference>
<proteinExistence type="predicted"/>
<dbReference type="AlphaFoldDB" id="A0A6J5JJV6"/>
<evidence type="ECO:0000313" key="2">
    <source>
        <dbReference type="EMBL" id="CAB3972316.1"/>
    </source>
</evidence>